<proteinExistence type="predicted"/>
<protein>
    <submittedName>
        <fullName evidence="3">Uncharacterized protein</fullName>
    </submittedName>
</protein>
<name>A0A914QJZ5_9BILA</name>
<dbReference type="AlphaFoldDB" id="A0A914QJZ5"/>
<feature type="region of interest" description="Disordered" evidence="1">
    <location>
        <begin position="1"/>
        <end position="21"/>
    </location>
</feature>
<reference evidence="3" key="1">
    <citation type="submission" date="2022-11" db="UniProtKB">
        <authorList>
            <consortium name="WormBaseParasite"/>
        </authorList>
    </citation>
    <scope>IDENTIFICATION</scope>
</reference>
<dbReference type="WBParaSite" id="PDA_v2.g29978.t1">
    <property type="protein sequence ID" value="PDA_v2.g29978.t1"/>
    <property type="gene ID" value="PDA_v2.g29978"/>
</dbReference>
<accession>A0A914QJZ5</accession>
<evidence type="ECO:0000313" key="3">
    <source>
        <dbReference type="WBParaSite" id="PDA_v2.g29978.t1"/>
    </source>
</evidence>
<keyword evidence="2" id="KW-1185">Reference proteome</keyword>
<evidence type="ECO:0000313" key="2">
    <source>
        <dbReference type="Proteomes" id="UP000887578"/>
    </source>
</evidence>
<sequence>MELQQQLNYPDSKVSGKCKERKKLSSLEKPSKWLKLYNNAEEKFDKRWKKDGNSLNTNESTLSLHIAAYEKSIEDVASDTLNGKNKEDLKHDTPKPIRKIKQTVTSTFVIQNLFEFPRQQRSNTSEPELSQFRASQRLLNPFDVSNNNQQHIQQQQQQYPVAVQQRQPLRYPEVRMQHYSPQRYGHLNPGFSSTPSFFLQQHY</sequence>
<organism evidence="2 3">
    <name type="scientific">Panagrolaimus davidi</name>
    <dbReference type="NCBI Taxonomy" id="227884"/>
    <lineage>
        <taxon>Eukaryota</taxon>
        <taxon>Metazoa</taxon>
        <taxon>Ecdysozoa</taxon>
        <taxon>Nematoda</taxon>
        <taxon>Chromadorea</taxon>
        <taxon>Rhabditida</taxon>
        <taxon>Tylenchina</taxon>
        <taxon>Panagrolaimomorpha</taxon>
        <taxon>Panagrolaimoidea</taxon>
        <taxon>Panagrolaimidae</taxon>
        <taxon>Panagrolaimus</taxon>
    </lineage>
</organism>
<evidence type="ECO:0000256" key="1">
    <source>
        <dbReference type="SAM" id="MobiDB-lite"/>
    </source>
</evidence>
<dbReference type="Proteomes" id="UP000887578">
    <property type="component" value="Unplaced"/>
</dbReference>